<dbReference type="Pfam" id="PF20628">
    <property type="entry name" value="Dyp_perox_C"/>
    <property type="match status" value="1"/>
</dbReference>
<dbReference type="OrthoDB" id="3251355at2"/>
<evidence type="ECO:0000259" key="7">
    <source>
        <dbReference type="Pfam" id="PF04261"/>
    </source>
</evidence>
<dbReference type="RefSeq" id="WP_097112943.1">
    <property type="nucleotide sequence ID" value="NZ_OBEB01000010.1"/>
</dbReference>
<dbReference type="GO" id="GO:0046872">
    <property type="term" value="F:metal ion binding"/>
    <property type="evidence" value="ECO:0007669"/>
    <property type="project" value="UniProtKB-KW"/>
</dbReference>
<evidence type="ECO:0000256" key="3">
    <source>
        <dbReference type="ARBA" id="ARBA00022723"/>
    </source>
</evidence>
<dbReference type="PANTHER" id="PTHR30521:SF0">
    <property type="entry name" value="DYP-TYPE PEROXIDASE FAMILY PROTEIN"/>
    <property type="match status" value="1"/>
</dbReference>
<organism evidence="9 10">
    <name type="scientific">Arsukibacterium tuosuense</name>
    <dbReference type="NCBI Taxonomy" id="1323745"/>
    <lineage>
        <taxon>Bacteria</taxon>
        <taxon>Pseudomonadati</taxon>
        <taxon>Pseudomonadota</taxon>
        <taxon>Gammaproteobacteria</taxon>
        <taxon>Chromatiales</taxon>
        <taxon>Chromatiaceae</taxon>
        <taxon>Arsukibacterium</taxon>
    </lineage>
</organism>
<protein>
    <submittedName>
        <fullName evidence="9">Putative iron-dependent peroxidase</fullName>
    </submittedName>
</protein>
<dbReference type="EMBL" id="OBEB01000010">
    <property type="protein sequence ID" value="SNY60271.1"/>
    <property type="molecule type" value="Genomic_DNA"/>
</dbReference>
<dbReference type="GO" id="GO:0004601">
    <property type="term" value="F:peroxidase activity"/>
    <property type="evidence" value="ECO:0007669"/>
    <property type="project" value="UniProtKB-KW"/>
</dbReference>
<dbReference type="InterPro" id="IPR048328">
    <property type="entry name" value="Dyp_perox_C"/>
</dbReference>
<dbReference type="SUPFAM" id="SSF54909">
    <property type="entry name" value="Dimeric alpha+beta barrel"/>
    <property type="match status" value="1"/>
</dbReference>
<keyword evidence="4" id="KW-0560">Oxidoreductase</keyword>
<feature type="domain" description="Dyp-type peroxidase N-terminal" evidence="7">
    <location>
        <begin position="46"/>
        <end position="134"/>
    </location>
</feature>
<dbReference type="AlphaFoldDB" id="A0A285JME8"/>
<keyword evidence="2 9" id="KW-0575">Peroxidase</keyword>
<comment type="similarity">
    <text evidence="6">Belongs to the DyP-type peroxidase family.</text>
</comment>
<name>A0A285JME8_9GAMM</name>
<evidence type="ECO:0000313" key="9">
    <source>
        <dbReference type="EMBL" id="SNY60271.1"/>
    </source>
</evidence>
<gene>
    <name evidence="9" type="ORF">SAMN06297280_0045</name>
</gene>
<evidence type="ECO:0000256" key="5">
    <source>
        <dbReference type="ARBA" id="ARBA00023004"/>
    </source>
</evidence>
<evidence type="ECO:0000256" key="6">
    <source>
        <dbReference type="ARBA" id="ARBA00025737"/>
    </source>
</evidence>
<keyword evidence="10" id="KW-1185">Reference proteome</keyword>
<dbReference type="NCBIfam" id="TIGR01413">
    <property type="entry name" value="Dyp_perox_fam"/>
    <property type="match status" value="1"/>
</dbReference>
<comment type="cofactor">
    <cofactor evidence="1">
        <name>heme b</name>
        <dbReference type="ChEBI" id="CHEBI:60344"/>
    </cofactor>
</comment>
<keyword evidence="3" id="KW-0479">Metal-binding</keyword>
<dbReference type="PROSITE" id="PS51404">
    <property type="entry name" value="DYP_PEROXIDASE"/>
    <property type="match status" value="1"/>
</dbReference>
<accession>A0A285JME8</accession>
<sequence length="319" mass="35740">MAREQLGICAEANLHASYLLFNALEGQEAVMRQKLARVPILLARLAEHFSEAQLTGVVAIGANYWDSLYPGARPQGLQAFPFADNDNLALAEVWADLFVVVRSDRLDVNFIACQQICQLLKPDVDLLEQLQGFRYLDGRDLTGFIDAPQNPKGSRKRQLTLVDPITQPVFAAGSYLYLQRWHYDLVHWQQLEISQQEEIMGVSKIEGTLLQPPRLHPNSHALTSRLGKAENLPPLVTQNMPFAEQNSQGLINLSYASEPDSFNRQFGFQLGCQPSRQGEPGHSANQYDLFFDYCHADLCAAFFAPSLSFLEMACRPTGK</sequence>
<evidence type="ECO:0000256" key="4">
    <source>
        <dbReference type="ARBA" id="ARBA00023002"/>
    </source>
</evidence>
<evidence type="ECO:0000259" key="8">
    <source>
        <dbReference type="Pfam" id="PF20628"/>
    </source>
</evidence>
<dbReference type="InterPro" id="IPR011008">
    <property type="entry name" value="Dimeric_a/b-barrel"/>
</dbReference>
<dbReference type="GO" id="GO:0005829">
    <property type="term" value="C:cytosol"/>
    <property type="evidence" value="ECO:0007669"/>
    <property type="project" value="TreeGrafter"/>
</dbReference>
<dbReference type="PANTHER" id="PTHR30521">
    <property type="entry name" value="DEFERROCHELATASE/PEROXIDASE"/>
    <property type="match status" value="1"/>
</dbReference>
<evidence type="ECO:0000256" key="2">
    <source>
        <dbReference type="ARBA" id="ARBA00022559"/>
    </source>
</evidence>
<dbReference type="GO" id="GO:0020037">
    <property type="term" value="F:heme binding"/>
    <property type="evidence" value="ECO:0007669"/>
    <property type="project" value="InterPro"/>
</dbReference>
<evidence type="ECO:0000256" key="1">
    <source>
        <dbReference type="ARBA" id="ARBA00001970"/>
    </source>
</evidence>
<reference evidence="10" key="1">
    <citation type="submission" date="2017-09" db="EMBL/GenBank/DDBJ databases">
        <authorList>
            <person name="Varghese N."/>
            <person name="Submissions S."/>
        </authorList>
    </citation>
    <scope>NUCLEOTIDE SEQUENCE [LARGE SCALE GENOMIC DNA]</scope>
    <source>
        <strain evidence="10">CGMCC 1.12461</strain>
    </source>
</reference>
<feature type="domain" description="Dyp-type peroxidase C-terminal" evidence="8">
    <location>
        <begin position="138"/>
        <end position="306"/>
    </location>
</feature>
<dbReference type="InterPro" id="IPR006314">
    <property type="entry name" value="Dyp_peroxidase"/>
</dbReference>
<keyword evidence="5" id="KW-0408">Iron</keyword>
<proteinExistence type="inferred from homology"/>
<evidence type="ECO:0000313" key="10">
    <source>
        <dbReference type="Proteomes" id="UP000219353"/>
    </source>
</evidence>
<dbReference type="Pfam" id="PF04261">
    <property type="entry name" value="Dyp_perox_N"/>
    <property type="match status" value="1"/>
</dbReference>
<dbReference type="Proteomes" id="UP000219353">
    <property type="component" value="Unassembled WGS sequence"/>
</dbReference>
<dbReference type="InterPro" id="IPR048327">
    <property type="entry name" value="Dyp_perox_N"/>
</dbReference>